<proteinExistence type="predicted"/>
<dbReference type="Gene3D" id="3.90.550.10">
    <property type="entry name" value="Spore Coat Polysaccharide Biosynthesis Protein SpsA, Chain A"/>
    <property type="match status" value="1"/>
</dbReference>
<protein>
    <submittedName>
        <fullName evidence="2">Predicted glycosyltransferase, group 2 family</fullName>
    </submittedName>
</protein>
<keyword evidence="2" id="KW-0808">Transferase</keyword>
<dbReference type="CDD" id="cd00761">
    <property type="entry name" value="Glyco_tranf_GTA_type"/>
    <property type="match status" value="1"/>
</dbReference>
<dbReference type="SUPFAM" id="SSF53448">
    <property type="entry name" value="Nucleotide-diphospho-sugar transferases"/>
    <property type="match status" value="1"/>
</dbReference>
<organism evidence="2">
    <name type="scientific">Escherichia albertii</name>
    <dbReference type="NCBI Taxonomy" id="208962"/>
    <lineage>
        <taxon>Bacteria</taxon>
        <taxon>Pseudomonadati</taxon>
        <taxon>Pseudomonadota</taxon>
        <taxon>Gammaproteobacteria</taxon>
        <taxon>Enterobacterales</taxon>
        <taxon>Enterobacteriaceae</taxon>
        <taxon>Escherichia</taxon>
    </lineage>
</organism>
<dbReference type="EMBL" id="LC494329">
    <property type="protein sequence ID" value="BBM62664.1"/>
    <property type="molecule type" value="Genomic_DNA"/>
</dbReference>
<evidence type="ECO:0000313" key="2">
    <source>
        <dbReference type="EMBL" id="BBM62664.1"/>
    </source>
</evidence>
<accession>A0A5A4U765</accession>
<dbReference type="InterPro" id="IPR029044">
    <property type="entry name" value="Nucleotide-diphossugar_trans"/>
</dbReference>
<reference evidence="2" key="1">
    <citation type="submission" date="2019-07" db="EMBL/GenBank/DDBJ databases">
        <title>Overview of O-antigen diversity of Escherichia albertii, an emerging enteropathogen; genetic structure, serology, and development of O-genotyping method.</title>
        <authorList>
            <person name="Ooka T."/>
            <person name="Seto K."/>
            <person name="Ogura Y."/>
            <person name="Iguchi A."/>
            <person name="Imura N."/>
            <person name="Honda M."/>
            <person name="Etoh Y."/>
            <person name="Ikeda T."/>
            <person name="Sugitani W."/>
            <person name="Konno T."/>
            <person name="Kawano K."/>
            <person name="Kudo Y."/>
            <person name="Murakami K."/>
            <person name="Hayashi T."/>
            <person name="Nishi J."/>
        </authorList>
    </citation>
    <scope>NUCLEOTIDE SEQUENCE</scope>
    <source>
        <strain evidence="2">K7756</strain>
    </source>
</reference>
<dbReference type="PANTHER" id="PTHR22916:SF3">
    <property type="entry name" value="UDP-GLCNAC:BETAGAL BETA-1,3-N-ACETYLGLUCOSAMINYLTRANSFERASE-LIKE PROTEIN 1"/>
    <property type="match status" value="1"/>
</dbReference>
<dbReference type="Pfam" id="PF00535">
    <property type="entry name" value="Glycos_transf_2"/>
    <property type="match status" value="1"/>
</dbReference>
<sequence length="290" mass="34080">MISIVITIYNRENTIEAAIESCLIQDFSHYEIILVDDGSTDNSAHKVEKYLCNNVKYFYQENQGAAAAKNRGVAESQFEFVTFLDSDDMFSSPHTLGLIYEALRDNTDFVSFKQVVLRKKSGDVIRIDKQVSNNVDMKKHMLYSPLNYAGHHPYTFRKKFFLQAGGFDTRSKWGDALIFWRRFFKQDIKYKIIHDIGYIYNQVDSNSLSRNRRSNYYLIALDVILRCYEENKYAIYAQKVEKIWQLIIFSYSIKTKNFRIILKSFVSLLNGRFYYIPAAINYLVKTKVFK</sequence>
<dbReference type="InterPro" id="IPR001173">
    <property type="entry name" value="Glyco_trans_2-like"/>
</dbReference>
<dbReference type="GO" id="GO:0016758">
    <property type="term" value="F:hexosyltransferase activity"/>
    <property type="evidence" value="ECO:0007669"/>
    <property type="project" value="UniProtKB-ARBA"/>
</dbReference>
<dbReference type="AlphaFoldDB" id="A0A5A4U765"/>
<name>A0A5A4U765_ESCAL</name>
<feature type="domain" description="Glycosyltransferase 2-like" evidence="1">
    <location>
        <begin position="3"/>
        <end position="129"/>
    </location>
</feature>
<dbReference type="PANTHER" id="PTHR22916">
    <property type="entry name" value="GLYCOSYLTRANSFERASE"/>
    <property type="match status" value="1"/>
</dbReference>
<evidence type="ECO:0000259" key="1">
    <source>
        <dbReference type="Pfam" id="PF00535"/>
    </source>
</evidence>
<dbReference type="RefSeq" id="WP_050480831.1">
    <property type="nucleotide sequence ID" value="NZ_BBWC01000020.1"/>
</dbReference>